<keyword evidence="1" id="KW-0812">Transmembrane</keyword>
<protein>
    <submittedName>
        <fullName evidence="2">Uncharacterized protein</fullName>
    </submittedName>
</protein>
<name>A0A1U9LJF3_9PROT</name>
<dbReference type="EMBL" id="CP014688">
    <property type="protein sequence ID" value="AQT06552.1"/>
    <property type="molecule type" value="Genomic_DNA"/>
</dbReference>
<reference evidence="2 3" key="1">
    <citation type="submission" date="2016-03" db="EMBL/GenBank/DDBJ databases">
        <title>Acetic acid bacteria sequencing.</title>
        <authorList>
            <person name="Brandt J."/>
            <person name="Jakob F."/>
            <person name="Vogel R.F."/>
        </authorList>
    </citation>
    <scope>NUCLEOTIDE SEQUENCE [LARGE SCALE GENOMIC DNA]</scope>
    <source>
        <strain evidence="2 3">TMW2.1084</strain>
        <plasmid evidence="3">pac1084_1</plasmid>
    </source>
</reference>
<accession>A0A1U9LJF3</accession>
<dbReference type="KEGG" id="aper:A0U91_16220"/>
<dbReference type="Proteomes" id="UP000189055">
    <property type="component" value="Plasmid pAC1084_1"/>
</dbReference>
<keyword evidence="1" id="KW-1133">Transmembrane helix</keyword>
<evidence type="ECO:0000313" key="3">
    <source>
        <dbReference type="Proteomes" id="UP000189055"/>
    </source>
</evidence>
<keyword evidence="1" id="KW-0472">Membrane</keyword>
<gene>
    <name evidence="2" type="ORF">A0U91_16220</name>
</gene>
<organism evidence="2 3">
    <name type="scientific">Acetobacter persici</name>
    <dbReference type="NCBI Taxonomy" id="1076596"/>
    <lineage>
        <taxon>Bacteria</taxon>
        <taxon>Pseudomonadati</taxon>
        <taxon>Pseudomonadota</taxon>
        <taxon>Alphaproteobacteria</taxon>
        <taxon>Acetobacterales</taxon>
        <taxon>Acetobacteraceae</taxon>
        <taxon>Acetobacter</taxon>
    </lineage>
</organism>
<keyword evidence="2" id="KW-0614">Plasmid</keyword>
<geneLocation type="plasmid" evidence="3">
    <name>pac1084_1</name>
</geneLocation>
<dbReference type="RefSeq" id="WP_077932179.1">
    <property type="nucleotide sequence ID" value="NZ_CP014688.1"/>
</dbReference>
<evidence type="ECO:0000313" key="2">
    <source>
        <dbReference type="EMBL" id="AQT06552.1"/>
    </source>
</evidence>
<sequence length="159" mass="17448">MESRTWKILQYSAAGLALIISGFYLLPFLAYCTRPTLTPEAAARSALAERFVKITDEGPSSDGKENYKYVAAGTEGVFTVGHGPAESVRDVLSRRLIILEEKKQEAGAELLMMRVGSSLHCRVLIPQTHSEFWLVSFDSCSNENTSDKDDGVDTKGGQK</sequence>
<proteinExistence type="predicted"/>
<dbReference type="AlphaFoldDB" id="A0A1U9LJF3"/>
<evidence type="ECO:0000256" key="1">
    <source>
        <dbReference type="SAM" id="Phobius"/>
    </source>
</evidence>
<feature type="transmembrane region" description="Helical" evidence="1">
    <location>
        <begin position="12"/>
        <end position="31"/>
    </location>
</feature>